<feature type="compositionally biased region" description="Polar residues" evidence="1">
    <location>
        <begin position="214"/>
        <end position="241"/>
    </location>
</feature>
<evidence type="ECO:0000313" key="2">
    <source>
        <dbReference type="EMBL" id="AAZ25048.1"/>
    </source>
</evidence>
<accession>Q489L0</accession>
<reference evidence="2" key="1">
    <citation type="journal article" date="2005" name="Proc. Natl. Acad. Sci. U.S.A.">
        <title>The psychrophilic lifestyle as revealed by the genome sequence of Colwellia psychrerythraea 34H through genomic and proteomic analyses.</title>
        <authorList>
            <person name="Methe B.A."/>
            <person name="Nelson K.E."/>
            <person name="Deming J.W."/>
            <person name="Momen B."/>
            <person name="Melamud E."/>
            <person name="Zhang X."/>
            <person name="Moult J."/>
            <person name="Madupu R."/>
            <person name="Nelson W.C."/>
            <person name="Dodson R.J."/>
            <person name="Brinkac L.M."/>
            <person name="Daugherty S.C."/>
            <person name="Durkin A.S."/>
            <person name="DeBoy R.T."/>
            <person name="Kolonay J.F."/>
            <person name="Sullivan S.A."/>
            <person name="Zhou L."/>
            <person name="Davidsen T.M."/>
            <person name="Wu M."/>
            <person name="Huston A.L."/>
            <person name="Lewis M."/>
            <person name="Weaver B."/>
            <person name="Weidman J.F."/>
            <person name="Khouri H."/>
            <person name="Utterback T.R."/>
            <person name="Feldblyum T.V."/>
            <person name="Fraser C.M."/>
        </authorList>
    </citation>
    <scope>NUCLEOTIDE SEQUENCE [LARGE SCALE GENOMIC DNA]</scope>
    <source>
        <strain evidence="2">34H</strain>
    </source>
</reference>
<evidence type="ECO:0008006" key="4">
    <source>
        <dbReference type="Google" id="ProtNLM"/>
    </source>
</evidence>
<name>Q489L0_COLP3</name>
<dbReference type="EMBL" id="CP000083">
    <property type="protein sequence ID" value="AAZ25048.1"/>
    <property type="molecule type" value="Genomic_DNA"/>
</dbReference>
<protein>
    <recommendedName>
        <fullName evidence="4">Relaxase/mobilization nuclease family protein</fullName>
    </recommendedName>
</protein>
<dbReference type="HOGENOM" id="CLU_1118664_0_0_6"/>
<dbReference type="KEGG" id="cps:CPS_0496"/>
<dbReference type="AlphaFoldDB" id="Q489L0"/>
<evidence type="ECO:0000313" key="3">
    <source>
        <dbReference type="Proteomes" id="UP000000547"/>
    </source>
</evidence>
<dbReference type="RefSeq" id="WP_011041357.1">
    <property type="nucleotide sequence ID" value="NC_003910.7"/>
</dbReference>
<dbReference type="Proteomes" id="UP000000547">
    <property type="component" value="Chromosome"/>
</dbReference>
<sequence>MLKNWTVVTQPIKQKGVGLLKFLRYLVSDDHKNHKGKTTIKPIFGNIERFYLKTVLNITKQELHTAKRKKGGRGFNSFAQSVCFSLPPNLPVEITLEQWKLISKDIVIELINFLNVSAEEIKDHLFINLHDQDNPHLNMIIGKVINGETRIELQQKSIVRVLKHAFNLSVLKRVGLDHCQYQPATKRKKRYKEHYYQQNKQIINTLSECHDNSSPSCQSSLTRGTSSQLVPTEQSKSTNIKNNKRRYT</sequence>
<dbReference type="STRING" id="167879.CPS_0496"/>
<proteinExistence type="predicted"/>
<organism evidence="2 3">
    <name type="scientific">Colwellia psychrerythraea (strain 34H / ATCC BAA-681)</name>
    <name type="common">Vibrio psychroerythus</name>
    <dbReference type="NCBI Taxonomy" id="167879"/>
    <lineage>
        <taxon>Bacteria</taxon>
        <taxon>Pseudomonadati</taxon>
        <taxon>Pseudomonadota</taxon>
        <taxon>Gammaproteobacteria</taxon>
        <taxon>Alteromonadales</taxon>
        <taxon>Colwelliaceae</taxon>
        <taxon>Colwellia</taxon>
    </lineage>
</organism>
<gene>
    <name evidence="2" type="ordered locus">CPS_0496</name>
</gene>
<feature type="region of interest" description="Disordered" evidence="1">
    <location>
        <begin position="214"/>
        <end position="248"/>
    </location>
</feature>
<evidence type="ECO:0000256" key="1">
    <source>
        <dbReference type="SAM" id="MobiDB-lite"/>
    </source>
</evidence>